<evidence type="ECO:0000256" key="3">
    <source>
        <dbReference type="ARBA" id="ARBA00022475"/>
    </source>
</evidence>
<name>A0ABS4G4B6_9CLOT</name>
<evidence type="ECO:0000256" key="4">
    <source>
        <dbReference type="ARBA" id="ARBA00022692"/>
    </source>
</evidence>
<evidence type="ECO:0000256" key="2">
    <source>
        <dbReference type="ARBA" id="ARBA00006386"/>
    </source>
</evidence>
<evidence type="ECO:0000313" key="9">
    <source>
        <dbReference type="Proteomes" id="UP001519271"/>
    </source>
</evidence>
<evidence type="ECO:0000256" key="7">
    <source>
        <dbReference type="SAM" id="Phobius"/>
    </source>
</evidence>
<reference evidence="8 9" key="1">
    <citation type="submission" date="2021-03" db="EMBL/GenBank/DDBJ databases">
        <title>Genomic Encyclopedia of Type Strains, Phase IV (KMG-IV): sequencing the most valuable type-strain genomes for metagenomic binning, comparative biology and taxonomic classification.</title>
        <authorList>
            <person name="Goeker M."/>
        </authorList>
    </citation>
    <scope>NUCLEOTIDE SEQUENCE [LARGE SCALE GENOMIC DNA]</scope>
    <source>
        <strain evidence="8 9">DSM 6139</strain>
    </source>
</reference>
<dbReference type="Pfam" id="PF03773">
    <property type="entry name" value="ArsP_1"/>
    <property type="match status" value="1"/>
</dbReference>
<evidence type="ECO:0000256" key="5">
    <source>
        <dbReference type="ARBA" id="ARBA00022989"/>
    </source>
</evidence>
<sequence>MEKAKKFLKRYKIFLILAALNLVIGLVSPEIGKESLRLTKSNVLEMLSILPPIFVLLGLLDVWVKRETMVKYMGKGSGIVGSFIAFFIGSAAAGPLYAAFPVAGVLLRKGSSVTNVYIMLGAWSTTKIPLLLFEASSMGLKFTAIRLGMSIIGIITIALLMEKLLPQEDKDDMVRRAMEKA</sequence>
<accession>A0ABS4G4B6</accession>
<protein>
    <submittedName>
        <fullName evidence="8">Uncharacterized membrane protein YraQ (UPF0718 family)</fullName>
    </submittedName>
</protein>
<dbReference type="RefSeq" id="WP_209459597.1">
    <property type="nucleotide sequence ID" value="NZ_JAGGKC010000014.1"/>
</dbReference>
<keyword evidence="3" id="KW-1003">Cell membrane</keyword>
<gene>
    <name evidence="8" type="ORF">J2Z34_001887</name>
</gene>
<keyword evidence="4 7" id="KW-0812">Transmembrane</keyword>
<dbReference type="Proteomes" id="UP001519271">
    <property type="component" value="Unassembled WGS sequence"/>
</dbReference>
<keyword evidence="5 7" id="KW-1133">Transmembrane helix</keyword>
<comment type="similarity">
    <text evidence="2">Belongs to the UPF0718 family.</text>
</comment>
<keyword evidence="9" id="KW-1185">Reference proteome</keyword>
<keyword evidence="6 7" id="KW-0472">Membrane</keyword>
<comment type="caution">
    <text evidence="8">The sequence shown here is derived from an EMBL/GenBank/DDBJ whole genome shotgun (WGS) entry which is preliminary data.</text>
</comment>
<comment type="subcellular location">
    <subcellularLocation>
        <location evidence="1">Cell membrane</location>
        <topology evidence="1">Multi-pass membrane protein</topology>
    </subcellularLocation>
</comment>
<dbReference type="InterPro" id="IPR005524">
    <property type="entry name" value="DUF318"/>
</dbReference>
<feature type="transmembrane region" description="Helical" evidence="7">
    <location>
        <begin position="76"/>
        <end position="100"/>
    </location>
</feature>
<proteinExistence type="inferred from homology"/>
<feature type="transmembrane region" description="Helical" evidence="7">
    <location>
        <begin position="112"/>
        <end position="132"/>
    </location>
</feature>
<evidence type="ECO:0000313" key="8">
    <source>
        <dbReference type="EMBL" id="MBP1919398.1"/>
    </source>
</evidence>
<feature type="transmembrane region" description="Helical" evidence="7">
    <location>
        <begin position="45"/>
        <end position="64"/>
    </location>
</feature>
<feature type="transmembrane region" description="Helical" evidence="7">
    <location>
        <begin position="144"/>
        <end position="161"/>
    </location>
</feature>
<evidence type="ECO:0000256" key="6">
    <source>
        <dbReference type="ARBA" id="ARBA00023136"/>
    </source>
</evidence>
<organism evidence="8 9">
    <name type="scientific">Youngiibacter multivorans</name>
    <dbReference type="NCBI Taxonomy" id="937251"/>
    <lineage>
        <taxon>Bacteria</taxon>
        <taxon>Bacillati</taxon>
        <taxon>Bacillota</taxon>
        <taxon>Clostridia</taxon>
        <taxon>Eubacteriales</taxon>
        <taxon>Clostridiaceae</taxon>
        <taxon>Youngiibacter</taxon>
    </lineage>
</organism>
<evidence type="ECO:0000256" key="1">
    <source>
        <dbReference type="ARBA" id="ARBA00004651"/>
    </source>
</evidence>
<dbReference type="EMBL" id="JAGGKC010000014">
    <property type="protein sequence ID" value="MBP1919398.1"/>
    <property type="molecule type" value="Genomic_DNA"/>
</dbReference>